<dbReference type="Gene3D" id="1.10.3290.10">
    <property type="entry name" value="Fido-like domain"/>
    <property type="match status" value="1"/>
</dbReference>
<dbReference type="AlphaFoldDB" id="A0A2W2BYY8"/>
<evidence type="ECO:0000313" key="3">
    <source>
        <dbReference type="EMBL" id="PZF90840.1"/>
    </source>
</evidence>
<keyword evidence="4" id="KW-1185">Reference proteome</keyword>
<dbReference type="Pfam" id="PF02661">
    <property type="entry name" value="Fic"/>
    <property type="match status" value="1"/>
</dbReference>
<protein>
    <recommendedName>
        <fullName evidence="2">Fido domain-containing protein</fullName>
    </recommendedName>
</protein>
<proteinExistence type="predicted"/>
<sequence>MDAKPNDWAVAHHRFEVIHPFLGRNGRAGRLVLSLLLGRLGYPPAISYKHDRSAQQPELGRGVRADAMGGETAPEGRRGG</sequence>
<organism evidence="3 4">
    <name type="scientific">Micromonospora deserti</name>
    <dbReference type="NCBI Taxonomy" id="2070366"/>
    <lineage>
        <taxon>Bacteria</taxon>
        <taxon>Bacillati</taxon>
        <taxon>Actinomycetota</taxon>
        <taxon>Actinomycetes</taxon>
        <taxon>Micromonosporales</taxon>
        <taxon>Micromonosporaceae</taxon>
        <taxon>Micromonospora</taxon>
    </lineage>
</organism>
<dbReference type="EMBL" id="POUB01000220">
    <property type="protein sequence ID" value="PZF90840.1"/>
    <property type="molecule type" value="Genomic_DNA"/>
</dbReference>
<name>A0A2W2BYY8_9ACTN</name>
<dbReference type="InterPro" id="IPR003812">
    <property type="entry name" value="Fido"/>
</dbReference>
<accession>A0A2W2BYY8</accession>
<dbReference type="Proteomes" id="UP000248749">
    <property type="component" value="Unassembled WGS sequence"/>
</dbReference>
<evidence type="ECO:0000259" key="2">
    <source>
        <dbReference type="PROSITE" id="PS51459"/>
    </source>
</evidence>
<dbReference type="SUPFAM" id="SSF140931">
    <property type="entry name" value="Fic-like"/>
    <property type="match status" value="1"/>
</dbReference>
<feature type="domain" description="Fido" evidence="2">
    <location>
        <begin position="1"/>
        <end position="80"/>
    </location>
</feature>
<evidence type="ECO:0000256" key="1">
    <source>
        <dbReference type="SAM" id="MobiDB-lite"/>
    </source>
</evidence>
<evidence type="ECO:0000313" key="4">
    <source>
        <dbReference type="Proteomes" id="UP000248749"/>
    </source>
</evidence>
<dbReference type="InterPro" id="IPR036597">
    <property type="entry name" value="Fido-like_dom_sf"/>
</dbReference>
<gene>
    <name evidence="3" type="ORF">C1I99_24035</name>
</gene>
<feature type="region of interest" description="Disordered" evidence="1">
    <location>
        <begin position="51"/>
        <end position="80"/>
    </location>
</feature>
<dbReference type="OrthoDB" id="9813719at2"/>
<comment type="caution">
    <text evidence="3">The sequence shown here is derived from an EMBL/GenBank/DDBJ whole genome shotgun (WGS) entry which is preliminary data.</text>
</comment>
<reference evidence="3 4" key="1">
    <citation type="submission" date="2018-01" db="EMBL/GenBank/DDBJ databases">
        <title>Draft genome sequence of Salinispora sp. 13K206.</title>
        <authorList>
            <person name="Sahin N."/>
            <person name="Saygin H."/>
            <person name="Ay H."/>
        </authorList>
    </citation>
    <scope>NUCLEOTIDE SEQUENCE [LARGE SCALE GENOMIC DNA]</scope>
    <source>
        <strain evidence="3 4">13K206</strain>
    </source>
</reference>
<dbReference type="PROSITE" id="PS51459">
    <property type="entry name" value="FIDO"/>
    <property type="match status" value="1"/>
</dbReference>